<feature type="transmembrane region" description="Helical" evidence="1">
    <location>
        <begin position="206"/>
        <end position="223"/>
    </location>
</feature>
<dbReference type="AlphaFoldDB" id="A0A6G4QWF8"/>
<accession>A0A6G4QWF8</accession>
<evidence type="ECO:0000259" key="2">
    <source>
        <dbReference type="Pfam" id="PF01757"/>
    </source>
</evidence>
<keyword evidence="3" id="KW-0012">Acyltransferase</keyword>
<dbReference type="RefSeq" id="WP_165257648.1">
    <property type="nucleotide sequence ID" value="NZ_JAAKGT010000003.1"/>
</dbReference>
<feature type="transmembrane region" description="Helical" evidence="1">
    <location>
        <begin position="347"/>
        <end position="368"/>
    </location>
</feature>
<dbReference type="EMBL" id="JAAKGT010000003">
    <property type="protein sequence ID" value="NGM49575.1"/>
    <property type="molecule type" value="Genomic_DNA"/>
</dbReference>
<name>A0A6G4QWF8_9CAUL</name>
<proteinExistence type="predicted"/>
<keyword evidence="3" id="KW-0808">Transferase</keyword>
<reference evidence="3" key="1">
    <citation type="submission" date="2020-02" db="EMBL/GenBank/DDBJ databases">
        <authorList>
            <person name="Gao J."/>
            <person name="Sun J."/>
        </authorList>
    </citation>
    <scope>NUCLEOTIDE SEQUENCE</scope>
    <source>
        <strain evidence="3">602-2</strain>
    </source>
</reference>
<dbReference type="GO" id="GO:0016747">
    <property type="term" value="F:acyltransferase activity, transferring groups other than amino-acyl groups"/>
    <property type="evidence" value="ECO:0007669"/>
    <property type="project" value="InterPro"/>
</dbReference>
<feature type="transmembrane region" description="Helical" evidence="1">
    <location>
        <begin position="243"/>
        <end position="265"/>
    </location>
</feature>
<feature type="transmembrane region" description="Helical" evidence="1">
    <location>
        <begin position="374"/>
        <end position="396"/>
    </location>
</feature>
<dbReference type="PANTHER" id="PTHR36927">
    <property type="entry name" value="BLR4337 PROTEIN"/>
    <property type="match status" value="1"/>
</dbReference>
<evidence type="ECO:0000256" key="1">
    <source>
        <dbReference type="SAM" id="Phobius"/>
    </source>
</evidence>
<gene>
    <name evidence="3" type="ORF">G5B46_08150</name>
</gene>
<keyword evidence="1" id="KW-1133">Transmembrane helix</keyword>
<evidence type="ECO:0000313" key="3">
    <source>
        <dbReference type="EMBL" id="NGM49575.1"/>
    </source>
</evidence>
<keyword evidence="1" id="KW-0472">Membrane</keyword>
<protein>
    <submittedName>
        <fullName evidence="3">Acyltransferase</fullName>
    </submittedName>
</protein>
<dbReference type="Pfam" id="PF01757">
    <property type="entry name" value="Acyl_transf_3"/>
    <property type="match status" value="1"/>
</dbReference>
<comment type="caution">
    <text evidence="3">The sequence shown here is derived from an EMBL/GenBank/DDBJ whole genome shotgun (WGS) entry which is preliminary data.</text>
</comment>
<dbReference type="InterPro" id="IPR050623">
    <property type="entry name" value="Glucan_succinyl_AcylTrfase"/>
</dbReference>
<feature type="transmembrane region" description="Helical" evidence="1">
    <location>
        <begin position="166"/>
        <end position="185"/>
    </location>
</feature>
<feature type="transmembrane region" description="Helical" evidence="1">
    <location>
        <begin position="74"/>
        <end position="98"/>
    </location>
</feature>
<sequence length="406" mass="43260">MHAPLSASDKSAKMAVGDGRNAPVGALRAFVTLLVIFHHMAMTYHPYAPAPKAFDAQPILWTAFPVVDPQRVGAFGILTLVNDMFFMSLMFFISGLFVADGLRSKGAGGFLKGRALRLGIPFVISAALLAPLAYYPAWLQSGGAPSLAAFASAWTRLPFWPAGPAWFLWVLLAFGAVAAGAYAIAPGLLDRLARLGAGAERKPARFFWGLVLVSTLAYLPLSMTTPFGHWTMIGPFTVQTARIGHYLVYFLAGIAVGAAGVGLGLTDPGGKLAKRWWAWQLAPVLPIIGGVATLIVAFSPNPPPRPFLDVFGGLMFTLACAALSFAALSAFLRFVRRTGVLGASLQANAYGMYLLHYAFTSWLAWLLLPQAWGGLAKGGLVFAGAVALSWLSTIVLRRTPLLGRIL</sequence>
<feature type="domain" description="Acyltransferase 3" evidence="2">
    <location>
        <begin position="26"/>
        <end position="392"/>
    </location>
</feature>
<feature type="transmembrane region" description="Helical" evidence="1">
    <location>
        <begin position="21"/>
        <end position="41"/>
    </location>
</feature>
<organism evidence="3">
    <name type="scientific">Caulobacter sp. 602-2</name>
    <dbReference type="NCBI Taxonomy" id="2710887"/>
    <lineage>
        <taxon>Bacteria</taxon>
        <taxon>Pseudomonadati</taxon>
        <taxon>Pseudomonadota</taxon>
        <taxon>Alphaproteobacteria</taxon>
        <taxon>Caulobacterales</taxon>
        <taxon>Caulobacteraceae</taxon>
        <taxon>Caulobacter</taxon>
    </lineage>
</organism>
<feature type="transmembrane region" description="Helical" evidence="1">
    <location>
        <begin position="277"/>
        <end position="298"/>
    </location>
</feature>
<keyword evidence="1" id="KW-0812">Transmembrane</keyword>
<feature type="transmembrane region" description="Helical" evidence="1">
    <location>
        <begin position="118"/>
        <end position="137"/>
    </location>
</feature>
<feature type="transmembrane region" description="Helical" evidence="1">
    <location>
        <begin position="310"/>
        <end position="335"/>
    </location>
</feature>
<dbReference type="PANTHER" id="PTHR36927:SF4">
    <property type="entry name" value="BLR5718 PROTEIN"/>
    <property type="match status" value="1"/>
</dbReference>
<dbReference type="InterPro" id="IPR002656">
    <property type="entry name" value="Acyl_transf_3_dom"/>
</dbReference>